<comment type="caution">
    <text evidence="2">The sequence shown here is derived from an EMBL/GenBank/DDBJ whole genome shotgun (WGS) entry which is preliminary data.</text>
</comment>
<dbReference type="OrthoDB" id="9152304at2"/>
<name>A0A562UCQ4_9SPHI</name>
<evidence type="ECO:0000259" key="1">
    <source>
        <dbReference type="PROSITE" id="PS50042"/>
    </source>
</evidence>
<dbReference type="InterPro" id="IPR014710">
    <property type="entry name" value="RmlC-like_jellyroll"/>
</dbReference>
<dbReference type="Proteomes" id="UP000317010">
    <property type="component" value="Unassembled WGS sequence"/>
</dbReference>
<dbReference type="InterPro" id="IPR018490">
    <property type="entry name" value="cNMP-bd_dom_sf"/>
</dbReference>
<proteinExistence type="predicted"/>
<dbReference type="CDD" id="cd00038">
    <property type="entry name" value="CAP_ED"/>
    <property type="match status" value="1"/>
</dbReference>
<keyword evidence="3" id="KW-1185">Reference proteome</keyword>
<evidence type="ECO:0000313" key="2">
    <source>
        <dbReference type="EMBL" id="TWJ03349.1"/>
    </source>
</evidence>
<feature type="domain" description="Cyclic nucleotide-binding" evidence="1">
    <location>
        <begin position="32"/>
        <end position="117"/>
    </location>
</feature>
<dbReference type="InterPro" id="IPR000595">
    <property type="entry name" value="cNMP-bd_dom"/>
</dbReference>
<dbReference type="RefSeq" id="WP_144909984.1">
    <property type="nucleotide sequence ID" value="NZ_VLLI01000002.1"/>
</dbReference>
<dbReference type="AlphaFoldDB" id="A0A562UCQ4"/>
<dbReference type="Gene3D" id="2.60.120.10">
    <property type="entry name" value="Jelly Rolls"/>
    <property type="match status" value="1"/>
</dbReference>
<evidence type="ECO:0000313" key="3">
    <source>
        <dbReference type="Proteomes" id="UP000317010"/>
    </source>
</evidence>
<gene>
    <name evidence="2" type="ORF">JN11_00887</name>
</gene>
<organism evidence="2 3">
    <name type="scientific">Mucilaginibacter frigoritolerans</name>
    <dbReference type="NCBI Taxonomy" id="652788"/>
    <lineage>
        <taxon>Bacteria</taxon>
        <taxon>Pseudomonadati</taxon>
        <taxon>Bacteroidota</taxon>
        <taxon>Sphingobacteriia</taxon>
        <taxon>Sphingobacteriales</taxon>
        <taxon>Sphingobacteriaceae</taxon>
        <taxon>Mucilaginibacter</taxon>
    </lineage>
</organism>
<accession>A0A562UCQ4</accession>
<dbReference type="SUPFAM" id="SSF51206">
    <property type="entry name" value="cAMP-binding domain-like"/>
    <property type="match status" value="1"/>
</dbReference>
<dbReference type="Pfam" id="PF00027">
    <property type="entry name" value="cNMP_binding"/>
    <property type="match status" value="1"/>
</dbReference>
<protein>
    <submittedName>
        <fullName evidence="2">CRP-like cAMP-binding protein</fullName>
    </submittedName>
</protein>
<dbReference type="EMBL" id="VLLI01000002">
    <property type="protein sequence ID" value="TWJ03349.1"/>
    <property type="molecule type" value="Genomic_DNA"/>
</dbReference>
<reference evidence="2 3" key="1">
    <citation type="submission" date="2019-07" db="EMBL/GenBank/DDBJ databases">
        <title>Genomic Encyclopedia of Archaeal and Bacterial Type Strains, Phase II (KMG-II): from individual species to whole genera.</title>
        <authorList>
            <person name="Goeker M."/>
        </authorList>
    </citation>
    <scope>NUCLEOTIDE SEQUENCE [LARGE SCALE GENOMIC DNA]</scope>
    <source>
        <strain evidence="2 3">ATCC BAA-1854</strain>
    </source>
</reference>
<dbReference type="PROSITE" id="PS50042">
    <property type="entry name" value="CNMP_BINDING_3"/>
    <property type="match status" value="1"/>
</dbReference>
<sequence>MEILDELKITLQQITGIADKDLSVLDKLCSVKRYPKKAFFLKSGAMALHSGYVMEGAFREYYTDNNGREYNKAFSFKGDFTGSYYDLHIQKPSLVTIEALADSTVVVIDHKKYQKLVQSDAFWLKVSHTLAHNLLMKKFEKELQLLTLTAAERYQLLQTQYPELEQLVPAYHIASYLGITPISLSRIRAQKSK</sequence>